<dbReference type="SUPFAM" id="SSF46894">
    <property type="entry name" value="C-terminal effector domain of the bipartite response regulators"/>
    <property type="match status" value="1"/>
</dbReference>
<evidence type="ECO:0000313" key="3">
    <source>
        <dbReference type="Proteomes" id="UP000696413"/>
    </source>
</evidence>
<dbReference type="RefSeq" id="WP_214395459.1">
    <property type="nucleotide sequence ID" value="NZ_JAHBOL010000018.1"/>
</dbReference>
<dbReference type="Pfam" id="PF00196">
    <property type="entry name" value="GerE"/>
    <property type="match status" value="1"/>
</dbReference>
<accession>A0ABS6HRU7</accession>
<evidence type="ECO:0000259" key="1">
    <source>
        <dbReference type="SMART" id="SM00421"/>
    </source>
</evidence>
<dbReference type="Proteomes" id="UP000696413">
    <property type="component" value="Unassembled WGS sequence"/>
</dbReference>
<dbReference type="InterPro" id="IPR000792">
    <property type="entry name" value="Tscrpt_reg_LuxR_C"/>
</dbReference>
<evidence type="ECO:0000313" key="2">
    <source>
        <dbReference type="EMBL" id="MBU8825421.1"/>
    </source>
</evidence>
<dbReference type="InterPro" id="IPR016032">
    <property type="entry name" value="Sig_transdc_resp-reg_C-effctor"/>
</dbReference>
<dbReference type="SMART" id="SM00421">
    <property type="entry name" value="HTH_LUXR"/>
    <property type="match status" value="1"/>
</dbReference>
<sequence>MTACSARMPLNENRTGHIEALAASVRPVPDAAEGPPPARVELSAREQEILIAWLKSDSKIEVGKALHLAPGTVRTYLQRIRDKYERAGRPARTKAALVARAIQDGYVDVTDL</sequence>
<name>A0ABS6HRU7_MYCGD</name>
<gene>
    <name evidence="2" type="ORF">KL859_21430</name>
</gene>
<proteinExistence type="predicted"/>
<feature type="domain" description="HTH luxR-type" evidence="1">
    <location>
        <begin position="39"/>
        <end position="101"/>
    </location>
</feature>
<protein>
    <submittedName>
        <fullName evidence="2">LuxR C-terminal-related transcriptional regulator</fullName>
    </submittedName>
</protein>
<reference evidence="2 3" key="1">
    <citation type="submission" date="2021-05" db="EMBL/GenBank/DDBJ databases">
        <title>Draft Genome Sequences of Clinical Respiratory Isolates of Mycobacterium goodii Recovered in Ireland.</title>
        <authorList>
            <person name="Flanagan P.R."/>
            <person name="Mok S."/>
            <person name="Roycroft E."/>
            <person name="Rogers T.R."/>
            <person name="Fitzgibbon M."/>
        </authorList>
    </citation>
    <scope>NUCLEOTIDE SEQUENCE [LARGE SCALE GENOMIC DNA]</scope>
    <source>
        <strain evidence="2 3">14IE55</strain>
    </source>
</reference>
<keyword evidence="3" id="KW-1185">Reference proteome</keyword>
<comment type="caution">
    <text evidence="2">The sequence shown here is derived from an EMBL/GenBank/DDBJ whole genome shotgun (WGS) entry which is preliminary data.</text>
</comment>
<dbReference type="EMBL" id="JAHBOM010000017">
    <property type="protein sequence ID" value="MBU8825421.1"/>
    <property type="molecule type" value="Genomic_DNA"/>
</dbReference>
<organism evidence="2 3">
    <name type="scientific">Mycolicibacterium goodii</name>
    <name type="common">Mycobacterium goodii</name>
    <dbReference type="NCBI Taxonomy" id="134601"/>
    <lineage>
        <taxon>Bacteria</taxon>
        <taxon>Bacillati</taxon>
        <taxon>Actinomycetota</taxon>
        <taxon>Actinomycetes</taxon>
        <taxon>Mycobacteriales</taxon>
        <taxon>Mycobacteriaceae</taxon>
        <taxon>Mycolicibacterium</taxon>
    </lineage>
</organism>
<dbReference type="InterPro" id="IPR036388">
    <property type="entry name" value="WH-like_DNA-bd_sf"/>
</dbReference>
<dbReference type="Gene3D" id="1.10.10.10">
    <property type="entry name" value="Winged helix-like DNA-binding domain superfamily/Winged helix DNA-binding domain"/>
    <property type="match status" value="1"/>
</dbReference>